<gene>
    <name evidence="1" type="ORF">H2C83_06680</name>
</gene>
<name>A0A7W1XRJ7_9BACL</name>
<dbReference type="Proteomes" id="UP000538292">
    <property type="component" value="Unassembled WGS sequence"/>
</dbReference>
<reference evidence="1 2" key="1">
    <citation type="submission" date="2020-07" db="EMBL/GenBank/DDBJ databases">
        <title>Thermoactinomyces phylogeny.</title>
        <authorList>
            <person name="Dunlap C."/>
        </authorList>
    </citation>
    <scope>NUCLEOTIDE SEQUENCE [LARGE SCALE GENOMIC DNA]</scope>
    <source>
        <strain evidence="1 2">AMNI-1</strain>
    </source>
</reference>
<protein>
    <submittedName>
        <fullName evidence="1">Uncharacterized protein</fullName>
    </submittedName>
</protein>
<keyword evidence="2" id="KW-1185">Reference proteome</keyword>
<proteinExistence type="predicted"/>
<dbReference type="EMBL" id="JACEOL010000022">
    <property type="protein sequence ID" value="MBA4602008.1"/>
    <property type="molecule type" value="Genomic_DNA"/>
</dbReference>
<organism evidence="1 2">
    <name type="scientific">Thermoactinomyces mirandus</name>
    <dbReference type="NCBI Taxonomy" id="2756294"/>
    <lineage>
        <taxon>Bacteria</taxon>
        <taxon>Bacillati</taxon>
        <taxon>Bacillota</taxon>
        <taxon>Bacilli</taxon>
        <taxon>Bacillales</taxon>
        <taxon>Thermoactinomycetaceae</taxon>
        <taxon>Thermoactinomyces</taxon>
    </lineage>
</organism>
<dbReference type="RefSeq" id="WP_181739096.1">
    <property type="nucleotide sequence ID" value="NZ_JACEOL010000022.1"/>
</dbReference>
<dbReference type="AlphaFoldDB" id="A0A7W1XRJ7"/>
<comment type="caution">
    <text evidence="1">The sequence shown here is derived from an EMBL/GenBank/DDBJ whole genome shotgun (WGS) entry which is preliminary data.</text>
</comment>
<sequence>MAESFLLVDDEEKVLDFISSFPLNGDSKHFDAYPQINFSAERVSVLLYTP</sequence>
<evidence type="ECO:0000313" key="1">
    <source>
        <dbReference type="EMBL" id="MBA4602008.1"/>
    </source>
</evidence>
<evidence type="ECO:0000313" key="2">
    <source>
        <dbReference type="Proteomes" id="UP000538292"/>
    </source>
</evidence>
<accession>A0A7W1XRJ7</accession>